<evidence type="ECO:0000313" key="2">
    <source>
        <dbReference type="Proteomes" id="UP000237105"/>
    </source>
</evidence>
<sequence length="65" mass="7530">MGFCFARVRVSPLLLLLLLFLFLFLWYHYLCSSLFLPSSNLCLGFSDILGTRGFVSFFSLQNQKK</sequence>
<gene>
    <name evidence="1" type="ORF">PanWU01x14_237570</name>
</gene>
<dbReference type="AlphaFoldDB" id="A0A2P5BHT3"/>
<dbReference type="Proteomes" id="UP000237105">
    <property type="component" value="Unassembled WGS sequence"/>
</dbReference>
<dbReference type="OrthoDB" id="10409919at2759"/>
<organism evidence="1 2">
    <name type="scientific">Parasponia andersonii</name>
    <name type="common">Sponia andersonii</name>
    <dbReference type="NCBI Taxonomy" id="3476"/>
    <lineage>
        <taxon>Eukaryota</taxon>
        <taxon>Viridiplantae</taxon>
        <taxon>Streptophyta</taxon>
        <taxon>Embryophyta</taxon>
        <taxon>Tracheophyta</taxon>
        <taxon>Spermatophyta</taxon>
        <taxon>Magnoliopsida</taxon>
        <taxon>eudicotyledons</taxon>
        <taxon>Gunneridae</taxon>
        <taxon>Pentapetalae</taxon>
        <taxon>rosids</taxon>
        <taxon>fabids</taxon>
        <taxon>Rosales</taxon>
        <taxon>Cannabaceae</taxon>
        <taxon>Parasponia</taxon>
    </lineage>
</organism>
<keyword evidence="2" id="KW-1185">Reference proteome</keyword>
<accession>A0A2P5BHT3</accession>
<name>A0A2P5BHT3_PARAD</name>
<comment type="caution">
    <text evidence="1">The sequence shown here is derived from an EMBL/GenBank/DDBJ whole genome shotgun (WGS) entry which is preliminary data.</text>
</comment>
<reference evidence="2" key="1">
    <citation type="submission" date="2016-06" db="EMBL/GenBank/DDBJ databases">
        <title>Parallel loss of symbiosis genes in relatives of nitrogen-fixing non-legume Parasponia.</title>
        <authorList>
            <person name="Van Velzen R."/>
            <person name="Holmer R."/>
            <person name="Bu F."/>
            <person name="Rutten L."/>
            <person name="Van Zeijl A."/>
            <person name="Liu W."/>
            <person name="Santuari L."/>
            <person name="Cao Q."/>
            <person name="Sharma T."/>
            <person name="Shen D."/>
            <person name="Roswanjaya Y."/>
            <person name="Wardhani T."/>
            <person name="Kalhor M.S."/>
            <person name="Jansen J."/>
            <person name="Van den Hoogen J."/>
            <person name="Gungor B."/>
            <person name="Hartog M."/>
            <person name="Hontelez J."/>
            <person name="Verver J."/>
            <person name="Yang W.-C."/>
            <person name="Schijlen E."/>
            <person name="Repin R."/>
            <person name="Schilthuizen M."/>
            <person name="Schranz E."/>
            <person name="Heidstra R."/>
            <person name="Miyata K."/>
            <person name="Fedorova E."/>
            <person name="Kohlen W."/>
            <person name="Bisseling T."/>
            <person name="Smit S."/>
            <person name="Geurts R."/>
        </authorList>
    </citation>
    <scope>NUCLEOTIDE SEQUENCE [LARGE SCALE GENOMIC DNA]</scope>
    <source>
        <strain evidence="2">cv. WU1-14</strain>
    </source>
</reference>
<protein>
    <submittedName>
        <fullName evidence="1">Uncharacterized protein</fullName>
    </submittedName>
</protein>
<evidence type="ECO:0000313" key="1">
    <source>
        <dbReference type="EMBL" id="PON48362.1"/>
    </source>
</evidence>
<dbReference type="EMBL" id="JXTB01000278">
    <property type="protein sequence ID" value="PON48362.1"/>
    <property type="molecule type" value="Genomic_DNA"/>
</dbReference>
<proteinExistence type="predicted"/>